<dbReference type="PANTHER" id="PTHR30199">
    <property type="entry name" value="MFS FAMILY TRANSPORTER, PREDICTED SUBSTRATE BENZOATE"/>
    <property type="match status" value="1"/>
</dbReference>
<feature type="transmembrane region" description="Helical" evidence="1">
    <location>
        <begin position="252"/>
        <end position="276"/>
    </location>
</feature>
<evidence type="ECO:0000313" key="3">
    <source>
        <dbReference type="Proteomes" id="UP001623384"/>
    </source>
</evidence>
<reference evidence="2 3" key="1">
    <citation type="submission" date="2024-03" db="EMBL/GenBank/DDBJ databases">
        <title>Rhodococcus navarretei sp. nov. and Pseudarthrobacter quantumdoti sp. nov., two new species with the ability to biosynthesize Quantum Dots isolated from soil samples at Union Glacier, Antarctica.</title>
        <authorList>
            <person name="Vargas M."/>
        </authorList>
    </citation>
    <scope>NUCLEOTIDE SEQUENCE [LARGE SCALE GENOMIC DNA]</scope>
    <source>
        <strain evidence="2 3">RC-2-3</strain>
    </source>
</reference>
<name>A0ABZ2RAI8_9MICC</name>
<keyword evidence="3" id="KW-1185">Reference proteome</keyword>
<sequence length="401" mass="41232">MGFGNWSSWLREWSQSLGVGLAMVTLASSLIAVPLSAAGQLNLADGQVTAWVMTIYTVPCVLGIVLTLHFRQPLLLTGNIFVLIFIVSLQGRVPFAELAGASLVAGAAVVAISALGLTDHLARLIPEPVVVGLLAGSTLPFVAGVFTGMGSEPAVVGAAFLAYILGRKYMESRVPPIFLALAVGIGAAAVLGKFGGAAAGVGPSLPLLTVPVFTWSAILTATPVMVVLIVLQSNVPSLIFLRGEQYRPPARLLDYVSGAGTMAASFLGPAGVSLSLPATAMVAGADAGPHQYRHRAVVLAYAVFLALTPLAVFAAGAAGVLPLELLVAIAGLAVIGVLAMALRRISSGPLTHGPLVAFAVAVSDVSMLGLGPYFWSLLFGVAVSWILERDGIGELRLRIKD</sequence>
<dbReference type="RefSeq" id="WP_406638382.1">
    <property type="nucleotide sequence ID" value="NZ_CP148033.1"/>
</dbReference>
<feature type="transmembrane region" description="Helical" evidence="1">
    <location>
        <begin position="212"/>
        <end position="231"/>
    </location>
</feature>
<keyword evidence="1" id="KW-0472">Membrane</keyword>
<keyword evidence="1" id="KW-1133">Transmembrane helix</keyword>
<dbReference type="PANTHER" id="PTHR30199:SF0">
    <property type="entry name" value="INNER MEMBRANE PROTEIN YDCO"/>
    <property type="match status" value="1"/>
</dbReference>
<dbReference type="Pfam" id="PF03594">
    <property type="entry name" value="BenE"/>
    <property type="match status" value="1"/>
</dbReference>
<feature type="transmembrane region" description="Helical" evidence="1">
    <location>
        <begin position="16"/>
        <end position="36"/>
    </location>
</feature>
<feature type="transmembrane region" description="Helical" evidence="1">
    <location>
        <begin position="138"/>
        <end position="165"/>
    </location>
</feature>
<dbReference type="InterPro" id="IPR004711">
    <property type="entry name" value="Benzoate_Transporter"/>
</dbReference>
<accession>A0ABZ2RAI8</accession>
<feature type="transmembrane region" description="Helical" evidence="1">
    <location>
        <begin position="325"/>
        <end position="345"/>
    </location>
</feature>
<feature type="transmembrane region" description="Helical" evidence="1">
    <location>
        <begin position="74"/>
        <end position="91"/>
    </location>
</feature>
<evidence type="ECO:0000256" key="1">
    <source>
        <dbReference type="SAM" id="Phobius"/>
    </source>
</evidence>
<feature type="transmembrane region" description="Helical" evidence="1">
    <location>
        <begin position="177"/>
        <end position="200"/>
    </location>
</feature>
<organism evidence="2 3">
    <name type="scientific">Pseudarthrobacter quantipunctorum</name>
    <dbReference type="NCBI Taxonomy" id="3128980"/>
    <lineage>
        <taxon>Bacteria</taxon>
        <taxon>Bacillati</taxon>
        <taxon>Actinomycetota</taxon>
        <taxon>Actinomycetes</taxon>
        <taxon>Micrococcales</taxon>
        <taxon>Micrococcaceae</taxon>
        <taxon>Pseudarthrobacter</taxon>
    </lineage>
</organism>
<feature type="transmembrane region" description="Helical" evidence="1">
    <location>
        <begin position="365"/>
        <end position="387"/>
    </location>
</feature>
<gene>
    <name evidence="2" type="ORF">WHH00_09760</name>
</gene>
<feature type="transmembrane region" description="Helical" evidence="1">
    <location>
        <begin position="296"/>
        <end position="318"/>
    </location>
</feature>
<protein>
    <submittedName>
        <fullName evidence="2">Benzoate/H(+) symporter BenE family transporter</fullName>
    </submittedName>
</protein>
<proteinExistence type="predicted"/>
<evidence type="ECO:0000313" key="2">
    <source>
        <dbReference type="EMBL" id="WXK95061.1"/>
    </source>
</evidence>
<dbReference type="EMBL" id="CP148033">
    <property type="protein sequence ID" value="WXK95061.1"/>
    <property type="molecule type" value="Genomic_DNA"/>
</dbReference>
<keyword evidence="1" id="KW-0812">Transmembrane</keyword>
<feature type="transmembrane region" description="Helical" evidence="1">
    <location>
        <begin position="48"/>
        <end position="68"/>
    </location>
</feature>
<feature type="transmembrane region" description="Helical" evidence="1">
    <location>
        <begin position="98"/>
        <end position="118"/>
    </location>
</feature>
<dbReference type="Proteomes" id="UP001623384">
    <property type="component" value="Chromosome"/>
</dbReference>